<name>A0A2N5W6H4_9BASI</name>
<evidence type="ECO:0000313" key="2">
    <source>
        <dbReference type="EMBL" id="PLW57823.1"/>
    </source>
</evidence>
<sequence length="176" mass="18390">MAPLSTTSNCATSSVPTQSAHDITSARLPYATGVATLCLSQLAYLPTTLRPRQHTNSYGKSSSTLPQENLSSQEDCDPSSSMNNGKPACKETPTSAPSHLIQANNLSTGLTNAKPRTANRVGLEEALSSFPSSSEQDIRKSAPSISLQSNPLSTGLVNSASKSIKSLPQLDISSAK</sequence>
<organism evidence="2 3">
    <name type="scientific">Puccinia coronata f. sp. avenae</name>
    <dbReference type="NCBI Taxonomy" id="200324"/>
    <lineage>
        <taxon>Eukaryota</taxon>
        <taxon>Fungi</taxon>
        <taxon>Dikarya</taxon>
        <taxon>Basidiomycota</taxon>
        <taxon>Pucciniomycotina</taxon>
        <taxon>Pucciniomycetes</taxon>
        <taxon>Pucciniales</taxon>
        <taxon>Pucciniaceae</taxon>
        <taxon>Puccinia</taxon>
    </lineage>
</organism>
<feature type="compositionally biased region" description="Polar residues" evidence="1">
    <location>
        <begin position="143"/>
        <end position="176"/>
    </location>
</feature>
<feature type="compositionally biased region" description="Polar residues" evidence="1">
    <location>
        <begin position="54"/>
        <end position="84"/>
    </location>
</feature>
<proteinExistence type="predicted"/>
<accession>A0A2N5W6H4</accession>
<reference evidence="2 3" key="1">
    <citation type="submission" date="2017-11" db="EMBL/GenBank/DDBJ databases">
        <title>De novo assembly and phasing of dikaryotic genomes from two isolates of Puccinia coronata f. sp. avenae, the causal agent of oat crown rust.</title>
        <authorList>
            <person name="Miller M.E."/>
            <person name="Zhang Y."/>
            <person name="Omidvar V."/>
            <person name="Sperschneider J."/>
            <person name="Schwessinger B."/>
            <person name="Raley C."/>
            <person name="Palmer J.M."/>
            <person name="Garnica D."/>
            <person name="Upadhyaya N."/>
            <person name="Rathjen J."/>
            <person name="Taylor J.M."/>
            <person name="Park R.F."/>
            <person name="Dodds P.N."/>
            <person name="Hirsch C.D."/>
            <person name="Kianian S.F."/>
            <person name="Figueroa M."/>
        </authorList>
    </citation>
    <scope>NUCLEOTIDE SEQUENCE [LARGE SCALE GENOMIC DNA]</scope>
    <source>
        <strain evidence="2">12NC29</strain>
    </source>
</reference>
<feature type="region of interest" description="Disordered" evidence="1">
    <location>
        <begin position="127"/>
        <end position="176"/>
    </location>
</feature>
<dbReference type="Proteomes" id="UP000235388">
    <property type="component" value="Unassembled WGS sequence"/>
</dbReference>
<feature type="compositionally biased region" description="Polar residues" evidence="1">
    <location>
        <begin position="92"/>
        <end position="111"/>
    </location>
</feature>
<protein>
    <submittedName>
        <fullName evidence="2">Uncharacterized protein</fullName>
    </submittedName>
</protein>
<feature type="region of interest" description="Disordered" evidence="1">
    <location>
        <begin position="1"/>
        <end position="21"/>
    </location>
</feature>
<dbReference type="EMBL" id="PGCJ01000007">
    <property type="protein sequence ID" value="PLW57823.1"/>
    <property type="molecule type" value="Genomic_DNA"/>
</dbReference>
<gene>
    <name evidence="2" type="ORF">PCANC_01057</name>
</gene>
<evidence type="ECO:0000256" key="1">
    <source>
        <dbReference type="SAM" id="MobiDB-lite"/>
    </source>
</evidence>
<evidence type="ECO:0000313" key="3">
    <source>
        <dbReference type="Proteomes" id="UP000235388"/>
    </source>
</evidence>
<dbReference type="AlphaFoldDB" id="A0A2N5W6H4"/>
<comment type="caution">
    <text evidence="2">The sequence shown here is derived from an EMBL/GenBank/DDBJ whole genome shotgun (WGS) entry which is preliminary data.</text>
</comment>
<keyword evidence="3" id="KW-1185">Reference proteome</keyword>
<feature type="region of interest" description="Disordered" evidence="1">
    <location>
        <begin position="51"/>
        <end position="113"/>
    </location>
</feature>